<reference evidence="2" key="1">
    <citation type="journal article" date="2022" name="Plant J.">
        <title>Strategies of tolerance reflected in two North American maple genomes.</title>
        <authorList>
            <person name="McEvoy S.L."/>
            <person name="Sezen U.U."/>
            <person name="Trouern-Trend A."/>
            <person name="McMahon S.M."/>
            <person name="Schaberg P.G."/>
            <person name="Yang J."/>
            <person name="Wegrzyn J.L."/>
            <person name="Swenson N.G."/>
        </authorList>
    </citation>
    <scope>NUCLEOTIDE SEQUENCE</scope>
    <source>
        <strain evidence="2">NS2018</strain>
    </source>
</reference>
<sequence>MLKISEVASISVSESNVKVELSESARDGVKASSDYLTGSGRQGQHEQWNRPLVLMSVFGRVDSNECSRLQCAEHWRCTFCVRLVSAREFYPSISSNSSLVVMGIFDFTKVLSAQIPFTSYGFNAPTNNKMLYTRWMNDVASGNVTSLGVSSQSNAAAGEDSNEVEDVGLL</sequence>
<organism evidence="2 3">
    <name type="scientific">Acer saccharum</name>
    <name type="common">Sugar maple</name>
    <dbReference type="NCBI Taxonomy" id="4024"/>
    <lineage>
        <taxon>Eukaryota</taxon>
        <taxon>Viridiplantae</taxon>
        <taxon>Streptophyta</taxon>
        <taxon>Embryophyta</taxon>
        <taxon>Tracheophyta</taxon>
        <taxon>Spermatophyta</taxon>
        <taxon>Magnoliopsida</taxon>
        <taxon>eudicotyledons</taxon>
        <taxon>Gunneridae</taxon>
        <taxon>Pentapetalae</taxon>
        <taxon>rosids</taxon>
        <taxon>malvids</taxon>
        <taxon>Sapindales</taxon>
        <taxon>Sapindaceae</taxon>
        <taxon>Hippocastanoideae</taxon>
        <taxon>Acereae</taxon>
        <taxon>Acer</taxon>
    </lineage>
</organism>
<protein>
    <submittedName>
        <fullName evidence="2">Uncharacterized protein</fullName>
    </submittedName>
</protein>
<evidence type="ECO:0000256" key="1">
    <source>
        <dbReference type="SAM" id="MobiDB-lite"/>
    </source>
</evidence>
<feature type="region of interest" description="Disordered" evidence="1">
    <location>
        <begin position="151"/>
        <end position="170"/>
    </location>
</feature>
<dbReference type="EMBL" id="JAUESC010000004">
    <property type="protein sequence ID" value="KAK0596874.1"/>
    <property type="molecule type" value="Genomic_DNA"/>
</dbReference>
<evidence type="ECO:0000313" key="2">
    <source>
        <dbReference type="EMBL" id="KAK0596874.1"/>
    </source>
</evidence>
<comment type="caution">
    <text evidence="2">The sequence shown here is derived from an EMBL/GenBank/DDBJ whole genome shotgun (WGS) entry which is preliminary data.</text>
</comment>
<gene>
    <name evidence="2" type="ORF">LWI29_019798</name>
</gene>
<proteinExistence type="predicted"/>
<dbReference type="Proteomes" id="UP001168877">
    <property type="component" value="Unassembled WGS sequence"/>
</dbReference>
<keyword evidence="3" id="KW-1185">Reference proteome</keyword>
<evidence type="ECO:0000313" key="3">
    <source>
        <dbReference type="Proteomes" id="UP001168877"/>
    </source>
</evidence>
<dbReference type="AlphaFoldDB" id="A0AA39VS51"/>
<reference evidence="2" key="2">
    <citation type="submission" date="2023-06" db="EMBL/GenBank/DDBJ databases">
        <authorList>
            <person name="Swenson N.G."/>
            <person name="Wegrzyn J.L."/>
            <person name="Mcevoy S.L."/>
        </authorList>
    </citation>
    <scope>NUCLEOTIDE SEQUENCE</scope>
    <source>
        <strain evidence="2">NS2018</strain>
        <tissue evidence="2">Leaf</tissue>
    </source>
</reference>
<accession>A0AA39VS51</accession>
<feature type="compositionally biased region" description="Acidic residues" evidence="1">
    <location>
        <begin position="160"/>
        <end position="170"/>
    </location>
</feature>
<name>A0AA39VS51_ACESA</name>